<dbReference type="GO" id="GO:0034628">
    <property type="term" value="P:'de novo' NAD+ biosynthetic process from L-aspartate"/>
    <property type="evidence" value="ECO:0007669"/>
    <property type="project" value="TreeGrafter"/>
</dbReference>
<dbReference type="PANTHER" id="PTHR30573:SF0">
    <property type="entry name" value="QUINOLINATE SYNTHASE, CHLOROPLASTIC"/>
    <property type="match status" value="1"/>
</dbReference>
<comment type="function">
    <text evidence="1 12">Catalyzes the condensation of iminoaspartate with dihydroxyacetone phosphate to form quinolinate.</text>
</comment>
<evidence type="ECO:0000256" key="6">
    <source>
        <dbReference type="ARBA" id="ARBA00022679"/>
    </source>
</evidence>
<comment type="caution">
    <text evidence="13">The sequence shown here is derived from an EMBL/GenBank/DDBJ whole genome shotgun (WGS) entry which is preliminary data.</text>
</comment>
<comment type="similarity">
    <text evidence="12">Belongs to the quinolinate synthase family. Type 2 subfamily.</text>
</comment>
<evidence type="ECO:0000313" key="14">
    <source>
        <dbReference type="Proteomes" id="UP000231183"/>
    </source>
</evidence>
<feature type="binding site" evidence="12">
    <location>
        <position position="258"/>
    </location>
    <ligand>
        <name>[4Fe-4S] cluster</name>
        <dbReference type="ChEBI" id="CHEBI:49883"/>
    </ligand>
</feature>
<accession>A0A2M6W2Z4</accession>
<keyword evidence="12" id="KW-0963">Cytoplasm</keyword>
<dbReference type="GO" id="GO:0005737">
    <property type="term" value="C:cytoplasm"/>
    <property type="evidence" value="ECO:0007669"/>
    <property type="project" value="UniProtKB-SubCell"/>
</dbReference>
<keyword evidence="4 12" id="KW-0004">4Fe-4S</keyword>
<dbReference type="GO" id="GO:0008987">
    <property type="term" value="F:quinolinate synthetase A activity"/>
    <property type="evidence" value="ECO:0007669"/>
    <property type="project" value="UniProtKB-UniRule"/>
</dbReference>
<reference evidence="14" key="1">
    <citation type="submission" date="2017-09" db="EMBL/GenBank/DDBJ databases">
        <title>Depth-based differentiation of microbial function through sediment-hosted aquifers and enrichment of novel symbionts in the deep terrestrial subsurface.</title>
        <authorList>
            <person name="Probst A.J."/>
            <person name="Ladd B."/>
            <person name="Jarett J.K."/>
            <person name="Geller-Mcgrath D.E."/>
            <person name="Sieber C.M.K."/>
            <person name="Emerson J.B."/>
            <person name="Anantharaman K."/>
            <person name="Thomas B.C."/>
            <person name="Malmstrom R."/>
            <person name="Stieglmeier M."/>
            <person name="Klingl A."/>
            <person name="Woyke T."/>
            <person name="Ryan C.M."/>
            <person name="Banfield J.F."/>
        </authorList>
    </citation>
    <scope>NUCLEOTIDE SEQUENCE [LARGE SCALE GENOMIC DNA]</scope>
</reference>
<dbReference type="UniPathway" id="UPA00253">
    <property type="reaction ID" value="UER00327"/>
</dbReference>
<feature type="binding site" evidence="12">
    <location>
        <position position="86"/>
    </location>
    <ligand>
        <name>[4Fe-4S] cluster</name>
        <dbReference type="ChEBI" id="CHEBI:49883"/>
    </ligand>
</feature>
<comment type="catalytic activity">
    <reaction evidence="10">
        <text>iminosuccinate + dihydroxyacetone phosphate = quinolinate + phosphate + 2 H2O + H(+)</text>
        <dbReference type="Rhea" id="RHEA:25888"/>
        <dbReference type="ChEBI" id="CHEBI:15377"/>
        <dbReference type="ChEBI" id="CHEBI:15378"/>
        <dbReference type="ChEBI" id="CHEBI:29959"/>
        <dbReference type="ChEBI" id="CHEBI:43474"/>
        <dbReference type="ChEBI" id="CHEBI:57642"/>
        <dbReference type="ChEBI" id="CHEBI:77875"/>
        <dbReference type="EC" id="2.5.1.72"/>
    </reaction>
    <physiologicalReaction direction="left-to-right" evidence="10">
        <dbReference type="Rhea" id="RHEA:25889"/>
    </physiologicalReaction>
</comment>
<protein>
    <recommendedName>
        <fullName evidence="11 12">Quinolinate synthase</fullName>
        <ecNumber evidence="3 12">2.5.1.72</ecNumber>
    </recommendedName>
</protein>
<dbReference type="NCBIfam" id="TIGR00550">
    <property type="entry name" value="nadA"/>
    <property type="match status" value="1"/>
</dbReference>
<evidence type="ECO:0000256" key="2">
    <source>
        <dbReference type="ARBA" id="ARBA00005065"/>
    </source>
</evidence>
<dbReference type="AlphaFoldDB" id="A0A2M6W2Z4"/>
<feature type="binding site" evidence="12">
    <location>
        <begin position="112"/>
        <end position="114"/>
    </location>
    <ligand>
        <name>iminosuccinate</name>
        <dbReference type="ChEBI" id="CHEBI:77875"/>
    </ligand>
</feature>
<feature type="binding site" evidence="12">
    <location>
        <position position="129"/>
    </location>
    <ligand>
        <name>iminosuccinate</name>
        <dbReference type="ChEBI" id="CHEBI:77875"/>
    </ligand>
</feature>
<sequence>MSDQALIKKINRLKSEKNAVILVHNYQRPEIYEVADFIGDSLELAREAQKTDAKIIVFCGVDFMAESAKILNPDKKVLLPAIMARCPMAAMVDEAGLVEMQKKYPEAATVGYINTSAATKALCDVCCTSANVIEVVGRLEQKQIIFVPDKNLADYAQSRLPDKQIIPWAGFCYVHNRILSQQLQEARRLHPEAVVIAHPECPADVIKLADAVASTSGMLKFASRSDADEFIIATEMGMTHRLQTQIPDKKFYSAGGVCVQMKKNTLELVYQELREENNEITVPEDVRLAAKRSLDKMLSE</sequence>
<dbReference type="EMBL" id="PFBX01000049">
    <property type="protein sequence ID" value="PIT87151.1"/>
    <property type="molecule type" value="Genomic_DNA"/>
</dbReference>
<proteinExistence type="inferred from homology"/>
<comment type="subcellular location">
    <subcellularLocation>
        <location evidence="12">Cytoplasm</location>
    </subcellularLocation>
</comment>
<evidence type="ECO:0000256" key="4">
    <source>
        <dbReference type="ARBA" id="ARBA00022485"/>
    </source>
</evidence>
<feature type="binding site" evidence="12">
    <location>
        <begin position="198"/>
        <end position="200"/>
    </location>
    <ligand>
        <name>iminosuccinate</name>
        <dbReference type="ChEBI" id="CHEBI:77875"/>
    </ligand>
</feature>
<feature type="binding site" evidence="12">
    <location>
        <position position="172"/>
    </location>
    <ligand>
        <name>[4Fe-4S] cluster</name>
        <dbReference type="ChEBI" id="CHEBI:49883"/>
    </ligand>
</feature>
<dbReference type="EC" id="2.5.1.72" evidence="3 12"/>
<evidence type="ECO:0000256" key="5">
    <source>
        <dbReference type="ARBA" id="ARBA00022642"/>
    </source>
</evidence>
<evidence type="ECO:0000256" key="11">
    <source>
        <dbReference type="ARBA" id="ARBA00073059"/>
    </source>
</evidence>
<evidence type="ECO:0000256" key="1">
    <source>
        <dbReference type="ARBA" id="ARBA00003791"/>
    </source>
</evidence>
<dbReference type="SUPFAM" id="SSF142754">
    <property type="entry name" value="NadA-like"/>
    <property type="match status" value="1"/>
</dbReference>
<dbReference type="InterPro" id="IPR023066">
    <property type="entry name" value="Quinolinate_synth_type2"/>
</dbReference>
<keyword evidence="8 12" id="KW-0408">Iron</keyword>
<evidence type="ECO:0000256" key="8">
    <source>
        <dbReference type="ARBA" id="ARBA00023004"/>
    </source>
</evidence>
<feature type="binding site" evidence="12">
    <location>
        <position position="24"/>
    </location>
    <ligand>
        <name>iminosuccinate</name>
        <dbReference type="ChEBI" id="CHEBI:77875"/>
    </ligand>
</feature>
<evidence type="ECO:0000256" key="9">
    <source>
        <dbReference type="ARBA" id="ARBA00023014"/>
    </source>
</evidence>
<organism evidence="13 14">
    <name type="scientific">Candidatus Magasanikbacteria bacterium CG10_big_fil_rev_8_21_14_0_10_40_10</name>
    <dbReference type="NCBI Taxonomy" id="1974648"/>
    <lineage>
        <taxon>Bacteria</taxon>
        <taxon>Candidatus Magasanikiibacteriota</taxon>
    </lineage>
</organism>
<dbReference type="NCBIfam" id="NF006878">
    <property type="entry name" value="PRK09375.1-2"/>
    <property type="match status" value="1"/>
</dbReference>
<dbReference type="InterPro" id="IPR036094">
    <property type="entry name" value="NadA_sf"/>
</dbReference>
<dbReference type="Pfam" id="PF02445">
    <property type="entry name" value="NadA"/>
    <property type="match status" value="1"/>
</dbReference>
<keyword evidence="5 12" id="KW-0662">Pyridine nucleotide biosynthesis</keyword>
<feature type="binding site" evidence="12">
    <location>
        <position position="41"/>
    </location>
    <ligand>
        <name>iminosuccinate</name>
        <dbReference type="ChEBI" id="CHEBI:77875"/>
    </ligand>
</feature>
<evidence type="ECO:0000256" key="7">
    <source>
        <dbReference type="ARBA" id="ARBA00022723"/>
    </source>
</evidence>
<dbReference type="FunFam" id="3.40.50.10800:FF:000001">
    <property type="entry name" value="Quinolinate synthase A"/>
    <property type="match status" value="1"/>
</dbReference>
<dbReference type="InterPro" id="IPR003473">
    <property type="entry name" value="NadA"/>
</dbReference>
<dbReference type="Gene3D" id="3.40.50.10800">
    <property type="entry name" value="NadA-like"/>
    <property type="match status" value="3"/>
</dbReference>
<evidence type="ECO:0000256" key="12">
    <source>
        <dbReference type="HAMAP-Rule" id="MF_00568"/>
    </source>
</evidence>
<gene>
    <name evidence="12" type="primary">nadA</name>
    <name evidence="13" type="ORF">COU31_04285</name>
</gene>
<comment type="pathway">
    <text evidence="2 12">Cofactor biosynthesis; NAD(+) biosynthesis; quinolinate from iminoaspartate: step 1/1.</text>
</comment>
<dbReference type="HAMAP" id="MF_00568">
    <property type="entry name" value="NadA_type2"/>
    <property type="match status" value="1"/>
</dbReference>
<keyword evidence="7 12" id="KW-0479">Metal-binding</keyword>
<name>A0A2M6W2Z4_9BACT</name>
<dbReference type="PANTHER" id="PTHR30573">
    <property type="entry name" value="QUINOLINATE SYNTHETASE A"/>
    <property type="match status" value="1"/>
</dbReference>
<feature type="binding site" evidence="12">
    <location>
        <position position="215"/>
    </location>
    <ligand>
        <name>iminosuccinate</name>
        <dbReference type="ChEBI" id="CHEBI:77875"/>
    </ligand>
</feature>
<dbReference type="GO" id="GO:0051539">
    <property type="term" value="F:4 iron, 4 sulfur cluster binding"/>
    <property type="evidence" value="ECO:0007669"/>
    <property type="project" value="UniProtKB-KW"/>
</dbReference>
<keyword evidence="9 12" id="KW-0411">Iron-sulfur</keyword>
<dbReference type="GO" id="GO:0046872">
    <property type="term" value="F:metal ion binding"/>
    <property type="evidence" value="ECO:0007669"/>
    <property type="project" value="UniProtKB-KW"/>
</dbReference>
<evidence type="ECO:0000313" key="13">
    <source>
        <dbReference type="EMBL" id="PIT87151.1"/>
    </source>
</evidence>
<evidence type="ECO:0000256" key="3">
    <source>
        <dbReference type="ARBA" id="ARBA00012669"/>
    </source>
</evidence>
<keyword evidence="6 12" id="KW-0808">Transferase</keyword>
<evidence type="ECO:0000256" key="10">
    <source>
        <dbReference type="ARBA" id="ARBA00050125"/>
    </source>
</evidence>
<comment type="cofactor">
    <cofactor evidence="12">
        <name>[4Fe-4S] cluster</name>
        <dbReference type="ChEBI" id="CHEBI:49883"/>
    </cofactor>
    <text evidence="12">Binds 1 [4Fe-4S] cluster per subunit.</text>
</comment>
<dbReference type="Proteomes" id="UP000231183">
    <property type="component" value="Unassembled WGS sequence"/>
</dbReference>